<proteinExistence type="predicted"/>
<dbReference type="Proteomes" id="UP000438429">
    <property type="component" value="Unassembled WGS sequence"/>
</dbReference>
<evidence type="ECO:0000313" key="2">
    <source>
        <dbReference type="Proteomes" id="UP000438429"/>
    </source>
</evidence>
<name>A0A6A4SA44_SCOMX</name>
<comment type="caution">
    <text evidence="1">The sequence shown here is derived from an EMBL/GenBank/DDBJ whole genome shotgun (WGS) entry which is preliminary data.</text>
</comment>
<gene>
    <name evidence="1" type="ORF">F2P81_019607</name>
</gene>
<sequence length="121" mass="14187">MNDEDAQRFGGKTLDPWNHSVFWQREKRDLCDGAVHVLSVGRTTWIPFQRPHALNIPRHRKSREKKGPLSNYRELRRRNIHKAKRTKGNLEKPIRGVSNHADRFEECDTTTDGFLENTIPT</sequence>
<organism evidence="1 2">
    <name type="scientific">Scophthalmus maximus</name>
    <name type="common">Turbot</name>
    <name type="synonym">Psetta maxima</name>
    <dbReference type="NCBI Taxonomy" id="52904"/>
    <lineage>
        <taxon>Eukaryota</taxon>
        <taxon>Metazoa</taxon>
        <taxon>Chordata</taxon>
        <taxon>Craniata</taxon>
        <taxon>Vertebrata</taxon>
        <taxon>Euteleostomi</taxon>
        <taxon>Actinopterygii</taxon>
        <taxon>Neopterygii</taxon>
        <taxon>Teleostei</taxon>
        <taxon>Neoteleostei</taxon>
        <taxon>Acanthomorphata</taxon>
        <taxon>Carangaria</taxon>
        <taxon>Pleuronectiformes</taxon>
        <taxon>Pleuronectoidei</taxon>
        <taxon>Scophthalmidae</taxon>
        <taxon>Scophthalmus</taxon>
    </lineage>
</organism>
<evidence type="ECO:0000313" key="1">
    <source>
        <dbReference type="EMBL" id="KAF0028520.1"/>
    </source>
</evidence>
<accession>A0A6A4SA44</accession>
<reference evidence="1 2" key="1">
    <citation type="submission" date="2019-06" db="EMBL/GenBank/DDBJ databases">
        <title>Draft genomes of female and male turbot (Scophthalmus maximus).</title>
        <authorList>
            <person name="Xu H."/>
            <person name="Xu X.-W."/>
            <person name="Shao C."/>
            <person name="Chen S."/>
        </authorList>
    </citation>
    <scope>NUCLEOTIDE SEQUENCE [LARGE SCALE GENOMIC DNA]</scope>
    <source>
        <strain evidence="1">Ysfricsl-2016a</strain>
        <tissue evidence="1">Blood</tissue>
    </source>
</reference>
<protein>
    <submittedName>
        <fullName evidence="1">Uncharacterized protein</fullName>
    </submittedName>
</protein>
<dbReference type="AlphaFoldDB" id="A0A6A4SA44"/>
<dbReference type="EMBL" id="VEVO01000017">
    <property type="protein sequence ID" value="KAF0028520.1"/>
    <property type="molecule type" value="Genomic_DNA"/>
</dbReference>